<reference evidence="2" key="1">
    <citation type="submission" date="2018-02" db="EMBL/GenBank/DDBJ databases">
        <title>Rhizophora mucronata_Transcriptome.</title>
        <authorList>
            <person name="Meera S.P."/>
            <person name="Sreeshan A."/>
            <person name="Augustine A."/>
        </authorList>
    </citation>
    <scope>NUCLEOTIDE SEQUENCE</scope>
    <source>
        <tissue evidence="2">Leaf</tissue>
    </source>
</reference>
<evidence type="ECO:0000313" key="2">
    <source>
        <dbReference type="EMBL" id="MBX67570.1"/>
    </source>
</evidence>
<keyword evidence="1" id="KW-0812">Transmembrane</keyword>
<dbReference type="AlphaFoldDB" id="A0A2P2QKP3"/>
<accession>A0A2P2QKP3</accession>
<evidence type="ECO:0000256" key="1">
    <source>
        <dbReference type="SAM" id="Phobius"/>
    </source>
</evidence>
<keyword evidence="1" id="KW-0472">Membrane</keyword>
<keyword evidence="1" id="KW-1133">Transmembrane helix</keyword>
<sequence length="36" mass="4247">MQPHVPCLLNFFFFLGFSIRIVVIEIVSILVCFWSM</sequence>
<feature type="transmembrane region" description="Helical" evidence="1">
    <location>
        <begin position="12"/>
        <end position="34"/>
    </location>
</feature>
<proteinExistence type="predicted"/>
<protein>
    <submittedName>
        <fullName evidence="2">Uncharacterized protein</fullName>
    </submittedName>
</protein>
<dbReference type="EMBL" id="GGEC01087086">
    <property type="protein sequence ID" value="MBX67570.1"/>
    <property type="molecule type" value="Transcribed_RNA"/>
</dbReference>
<name>A0A2P2QKP3_RHIMU</name>
<organism evidence="2">
    <name type="scientific">Rhizophora mucronata</name>
    <name type="common">Asiatic mangrove</name>
    <dbReference type="NCBI Taxonomy" id="61149"/>
    <lineage>
        <taxon>Eukaryota</taxon>
        <taxon>Viridiplantae</taxon>
        <taxon>Streptophyta</taxon>
        <taxon>Embryophyta</taxon>
        <taxon>Tracheophyta</taxon>
        <taxon>Spermatophyta</taxon>
        <taxon>Magnoliopsida</taxon>
        <taxon>eudicotyledons</taxon>
        <taxon>Gunneridae</taxon>
        <taxon>Pentapetalae</taxon>
        <taxon>rosids</taxon>
        <taxon>fabids</taxon>
        <taxon>Malpighiales</taxon>
        <taxon>Rhizophoraceae</taxon>
        <taxon>Rhizophora</taxon>
    </lineage>
</organism>